<dbReference type="SMART" id="SM00267">
    <property type="entry name" value="GGDEF"/>
    <property type="match status" value="1"/>
</dbReference>
<protein>
    <recommendedName>
        <fullName evidence="2">GGDEF domain-containing protein</fullName>
    </recommendedName>
</protein>
<dbReference type="InterPro" id="IPR000160">
    <property type="entry name" value="GGDEF_dom"/>
</dbReference>
<dbReference type="GO" id="GO:0071111">
    <property type="term" value="F:cyclic-guanylate-specific phosphodiesterase activity"/>
    <property type="evidence" value="ECO:0007669"/>
    <property type="project" value="InterPro"/>
</dbReference>
<reference evidence="3 4" key="1">
    <citation type="submission" date="2017-01" db="EMBL/GenBank/DDBJ databases">
        <authorList>
            <person name="Mah S.A."/>
            <person name="Swanson W.J."/>
            <person name="Moy G.W."/>
            <person name="Vacquier V.D."/>
        </authorList>
    </citation>
    <scope>NUCLEOTIDE SEQUENCE [LARGE SCALE GENOMIC DNA]</scope>
    <source>
        <strain evidence="3 4">DSM 22694</strain>
    </source>
</reference>
<dbReference type="AlphaFoldDB" id="A0A1P8KDD3"/>
<dbReference type="Pfam" id="PF07695">
    <property type="entry name" value="7TMR-DISM_7TM"/>
    <property type="match status" value="1"/>
</dbReference>
<keyword evidence="4" id="KW-1185">Reference proteome</keyword>
<dbReference type="Pfam" id="PF00990">
    <property type="entry name" value="GGDEF"/>
    <property type="match status" value="1"/>
</dbReference>
<gene>
    <name evidence="3" type="ORF">RS694_16935</name>
</gene>
<dbReference type="InterPro" id="IPR011623">
    <property type="entry name" value="7TMR_DISM_rcpt_extracell_dom1"/>
</dbReference>
<evidence type="ECO:0000259" key="2">
    <source>
        <dbReference type="SMART" id="SM00267"/>
    </source>
</evidence>
<proteinExistence type="predicted"/>
<dbReference type="InterPro" id="IPR043128">
    <property type="entry name" value="Rev_trsase/Diguanyl_cyclase"/>
</dbReference>
<dbReference type="Gene3D" id="3.30.70.270">
    <property type="match status" value="1"/>
</dbReference>
<feature type="transmembrane region" description="Helical" evidence="1">
    <location>
        <begin position="331"/>
        <end position="351"/>
    </location>
</feature>
<dbReference type="PANTHER" id="PTHR33121">
    <property type="entry name" value="CYCLIC DI-GMP PHOSPHODIESTERASE PDEF"/>
    <property type="match status" value="1"/>
</dbReference>
<feature type="transmembrane region" description="Helical" evidence="1">
    <location>
        <begin position="273"/>
        <end position="290"/>
    </location>
</feature>
<keyword evidence="1" id="KW-0812">Transmembrane</keyword>
<feature type="transmembrane region" description="Helical" evidence="1">
    <location>
        <begin position="357"/>
        <end position="376"/>
    </location>
</feature>
<accession>A0A1P8KDD3</accession>
<dbReference type="EMBL" id="CP019239">
    <property type="protein sequence ID" value="APW44053.1"/>
    <property type="molecule type" value="Genomic_DNA"/>
</dbReference>
<evidence type="ECO:0000256" key="1">
    <source>
        <dbReference type="SAM" id="Phobius"/>
    </source>
</evidence>
<feature type="transmembrane region" description="Helical" evidence="1">
    <location>
        <begin position="176"/>
        <end position="199"/>
    </location>
</feature>
<dbReference type="Pfam" id="PF07696">
    <property type="entry name" value="7TMR-DISMED2"/>
    <property type="match status" value="1"/>
</dbReference>
<feature type="transmembrane region" description="Helical" evidence="1">
    <location>
        <begin position="243"/>
        <end position="261"/>
    </location>
</feature>
<sequence length="584" mass="63694">MSVCATAGTPAAQGDLQVLQAGQPAFEIQSDIPTLLEIGASAGIDAIAGGARGAFVPHPASTIQPLDDHSTLWMQLRLHRNADAPSPWTLHIPLPHLDQAVLYQPDGKGGWRRQEAGDTVAVNDWAHPGLYPDFELQLPAGTTQTVYLQIRNYKHSGIPLRLASAEARQAQRSVEYVAIGAMVGTLLMLLGSCLIHYAVTGDKAHGWYAAYTALIVVVITSAAGLSGQWLWPDSPIWSNYSYMVLPVLGVGVTVLFVRHVCGLRNRFPILERCLAWFGWACLPLACLSFLPERTMAADLHGAYLAIGPLLALGAAIATWRRGNTIGKWLFLAYLPQSLAVLYLAAQMYSLVPTLWEARYAMLAGVAFSVPLLLQALNMRTRERREVEDRANALPTQDALTGLLNKEQFMVQVEAALTRAVEDKEPAAIVLVEVTNHENLRKAFGDALAEQCLLRAVVKLHRVLRDVDPAGRVDTARFGLVLEGLSSRNTINERMVRLIASGLIPLPGLQPEVTLHFHVTCVLLNEMIPDPRTILDQLGALMSEMSPRTRRPIRFLEPEMTVPAALQAASEFGPNDTQSLGLLGP</sequence>
<dbReference type="Gene3D" id="2.60.40.2380">
    <property type="match status" value="1"/>
</dbReference>
<dbReference type="PANTHER" id="PTHR33121:SF79">
    <property type="entry name" value="CYCLIC DI-GMP PHOSPHODIESTERASE PDED-RELATED"/>
    <property type="match status" value="1"/>
</dbReference>
<dbReference type="eggNOG" id="COG2199">
    <property type="taxonomic scope" value="Bacteria"/>
</dbReference>
<dbReference type="SUPFAM" id="SSF55073">
    <property type="entry name" value="Nucleotide cyclase"/>
    <property type="match status" value="1"/>
</dbReference>
<dbReference type="STRING" id="1484693.RS694_16935"/>
<feature type="transmembrane region" description="Helical" evidence="1">
    <location>
        <begin position="302"/>
        <end position="319"/>
    </location>
</feature>
<keyword evidence="1" id="KW-1133">Transmembrane helix</keyword>
<organism evidence="3 4">
    <name type="scientific">Rhodoferax saidenbachensis</name>
    <dbReference type="NCBI Taxonomy" id="1484693"/>
    <lineage>
        <taxon>Bacteria</taxon>
        <taxon>Pseudomonadati</taxon>
        <taxon>Pseudomonadota</taxon>
        <taxon>Betaproteobacteria</taxon>
        <taxon>Burkholderiales</taxon>
        <taxon>Comamonadaceae</taxon>
        <taxon>Rhodoferax</taxon>
    </lineage>
</organism>
<evidence type="ECO:0000313" key="4">
    <source>
        <dbReference type="Proteomes" id="UP000186110"/>
    </source>
</evidence>
<dbReference type="KEGG" id="rsb:RS694_16935"/>
<keyword evidence="1" id="KW-0472">Membrane</keyword>
<feature type="transmembrane region" description="Helical" evidence="1">
    <location>
        <begin position="211"/>
        <end position="231"/>
    </location>
</feature>
<evidence type="ECO:0000313" key="3">
    <source>
        <dbReference type="EMBL" id="APW44053.1"/>
    </source>
</evidence>
<dbReference type="InterPro" id="IPR050706">
    <property type="entry name" value="Cyclic-di-GMP_PDE-like"/>
</dbReference>
<dbReference type="InterPro" id="IPR011622">
    <property type="entry name" value="7TMR_DISM_rcpt_extracell_dom2"/>
</dbReference>
<feature type="domain" description="GGDEF" evidence="2">
    <location>
        <begin position="383"/>
        <end position="555"/>
    </location>
</feature>
<name>A0A1P8KDD3_9BURK</name>
<dbReference type="Proteomes" id="UP000186110">
    <property type="component" value="Chromosome"/>
</dbReference>
<dbReference type="InterPro" id="IPR029787">
    <property type="entry name" value="Nucleotide_cyclase"/>
</dbReference>